<dbReference type="InterPro" id="IPR018823">
    <property type="entry name" value="ArAE_2_N"/>
</dbReference>
<dbReference type="Proteomes" id="UP000799767">
    <property type="component" value="Unassembled WGS sequence"/>
</dbReference>
<dbReference type="InterPro" id="IPR049453">
    <property type="entry name" value="Memb_transporter_dom"/>
</dbReference>
<feature type="transmembrane region" description="Helical" evidence="6">
    <location>
        <begin position="711"/>
        <end position="729"/>
    </location>
</feature>
<feature type="region of interest" description="Disordered" evidence="5">
    <location>
        <begin position="1"/>
        <end position="43"/>
    </location>
</feature>
<accession>A0A6A6Q3N6</accession>
<keyword evidence="2 6" id="KW-0812">Transmembrane</keyword>
<feature type="domain" description="Putative ER transporter 6TM N-terminal" evidence="8">
    <location>
        <begin position="45"/>
        <end position="137"/>
    </location>
</feature>
<gene>
    <name evidence="10" type="ORF">BDY17DRAFT_83666</name>
</gene>
<feature type="domain" description="Putative ER transporter 6TM N-terminal" evidence="8">
    <location>
        <begin position="149"/>
        <end position="367"/>
    </location>
</feature>
<name>A0A6A6Q3N6_9PEZI</name>
<feature type="transmembrane region" description="Helical" evidence="6">
    <location>
        <begin position="215"/>
        <end position="233"/>
    </location>
</feature>
<evidence type="ECO:0000259" key="7">
    <source>
        <dbReference type="Pfam" id="PF10334"/>
    </source>
</evidence>
<dbReference type="RefSeq" id="XP_033593230.1">
    <property type="nucleotide sequence ID" value="XM_033738751.1"/>
</dbReference>
<keyword evidence="4 6" id="KW-0472">Membrane</keyword>
<organism evidence="10 11">
    <name type="scientific">Neohortaea acidophila</name>
    <dbReference type="NCBI Taxonomy" id="245834"/>
    <lineage>
        <taxon>Eukaryota</taxon>
        <taxon>Fungi</taxon>
        <taxon>Dikarya</taxon>
        <taxon>Ascomycota</taxon>
        <taxon>Pezizomycotina</taxon>
        <taxon>Dothideomycetes</taxon>
        <taxon>Dothideomycetidae</taxon>
        <taxon>Mycosphaerellales</taxon>
        <taxon>Teratosphaeriaceae</taxon>
        <taxon>Neohortaea</taxon>
    </lineage>
</organism>
<feature type="transmembrane region" description="Helical" evidence="6">
    <location>
        <begin position="663"/>
        <end position="679"/>
    </location>
</feature>
<proteinExistence type="predicted"/>
<evidence type="ECO:0008006" key="12">
    <source>
        <dbReference type="Google" id="ProtNLM"/>
    </source>
</evidence>
<feature type="transmembrane region" description="Helical" evidence="6">
    <location>
        <begin position="779"/>
        <end position="799"/>
    </location>
</feature>
<sequence length="1055" mass="117710">MAHRTEAGALSPSDSHAAAARSDSDQTPTNAPKTEEKPPSRPKRIWTALGLDPVTLLLMFKGSLPPTIGIAIYQARGVQQVYGNTGYLVAITSVLALCIMPRGKFLQNLAINVVAICLASAVNLLALFCVVKARTESTPPGPRSTIPTYNATASTVCAIWLIFQTYVINAARASRPQLQFAVIIYSIFTIVLLTYGVTFPSIAVATAFVKSLLQTFLTGMGLATAVHFVVFPLSSRTVVMKEWTGYFMLLNGSLKAQLGYMASIADVDPRKLREEHERADEHAAAKQGKHAKPPKSHTALETPAALKYLEVRRKLVELHTKIEGDIVPAKREFALGKLESHDLTEIWRLLKQIFLPILGLGSMVSILDQQAEERGWAREDGTDEEKLARHQQLDNLHFLVRELQAPFSTQVANIEQAIQHIMVTLELVKPPKKEKQPDEENAADSSPRPGTSAFTEAFKTKIDEFYASKEKTLRDWCHEHGVDLPDDFFHGPTSWQPPDDLLRDESMRVTYQRQLFFTLYLEYLLWRVSTSVLDLMLYLDKRRQDGIFKRKRVIFPGSKTLYKWFKATFGREDLSHEDSYIADWDVSGAQAPFLGQDFDRKKDPEHLPPRNAREKVGDALRVVPRFLGSEESLHGARVAAATMSVGVICYVSGSQFFFLRQRFLWSLIMVAISMTRTAGQSIMQFGLRVVGTVIATIGAYIVYYIVDGKPAGVIVFLWVWIFLSMYIVVKHQPFAIAGILALVTVIIIVGYELQVQAVGVKAAESNGQPAYPAYVLAPYRLATVIAGLFVAFIWTIFPFPVSESTIIRKDVASATYLMCHFYTIVHESVSARVMNTGGDINIKGTHAYNLDKARARVFGQLLSLLTRLRMNTAFSKFQVQLGGRFPRHTYEELIACLQRLAIWMSLAAYTSTTFQPRAKDGTLTEWSSDFRQLLSKLTVNSNKITSLLSLMSSSLANAQPLPPYLDIPEPFQFVKLIESVDKDILSIRHLVEPEYSAFAVLQIVSQRINNDLAKLVSLTQDLVGEIDFTFHALNNSSIQSIASSSESSDDKGKVH</sequence>
<evidence type="ECO:0000259" key="8">
    <source>
        <dbReference type="Pfam" id="PF10337"/>
    </source>
</evidence>
<evidence type="ECO:0000259" key="9">
    <source>
        <dbReference type="Pfam" id="PF13515"/>
    </source>
</evidence>
<feature type="transmembrane region" description="Helical" evidence="6">
    <location>
        <begin position="686"/>
        <end position="705"/>
    </location>
</feature>
<evidence type="ECO:0000313" key="11">
    <source>
        <dbReference type="Proteomes" id="UP000799767"/>
    </source>
</evidence>
<feature type="transmembrane region" description="Helical" evidence="6">
    <location>
        <begin position="638"/>
        <end position="657"/>
    </location>
</feature>
<feature type="domain" description="DUF2421" evidence="7">
    <location>
        <begin position="798"/>
        <end position="1025"/>
    </location>
</feature>
<evidence type="ECO:0000256" key="5">
    <source>
        <dbReference type="SAM" id="MobiDB-lite"/>
    </source>
</evidence>
<evidence type="ECO:0000313" key="10">
    <source>
        <dbReference type="EMBL" id="KAF2486661.1"/>
    </source>
</evidence>
<evidence type="ECO:0000256" key="4">
    <source>
        <dbReference type="ARBA" id="ARBA00023136"/>
    </source>
</evidence>
<dbReference type="OrthoDB" id="2274698at2759"/>
<evidence type="ECO:0000256" key="6">
    <source>
        <dbReference type="SAM" id="Phobius"/>
    </source>
</evidence>
<comment type="subcellular location">
    <subcellularLocation>
        <location evidence="1">Membrane</location>
        <topology evidence="1">Multi-pass membrane protein</topology>
    </subcellularLocation>
</comment>
<feature type="transmembrane region" description="Helical" evidence="6">
    <location>
        <begin position="734"/>
        <end position="751"/>
    </location>
</feature>
<dbReference type="PANTHER" id="PTHR37994:SF4">
    <property type="entry name" value="ER TRANSPORTER 6TM N-TERMINAL DOMAIN-CONTAINING PROTEIN-RELATED"/>
    <property type="match status" value="1"/>
</dbReference>
<dbReference type="InterPro" id="IPR018820">
    <property type="entry name" value="BRE4-related_DUF2421"/>
</dbReference>
<dbReference type="GO" id="GO:0016020">
    <property type="term" value="C:membrane"/>
    <property type="evidence" value="ECO:0007669"/>
    <property type="project" value="UniProtKB-SubCell"/>
</dbReference>
<reference evidence="10" key="1">
    <citation type="journal article" date="2020" name="Stud. Mycol.">
        <title>101 Dothideomycetes genomes: a test case for predicting lifestyles and emergence of pathogens.</title>
        <authorList>
            <person name="Haridas S."/>
            <person name="Albert R."/>
            <person name="Binder M."/>
            <person name="Bloem J."/>
            <person name="Labutti K."/>
            <person name="Salamov A."/>
            <person name="Andreopoulos B."/>
            <person name="Baker S."/>
            <person name="Barry K."/>
            <person name="Bills G."/>
            <person name="Bluhm B."/>
            <person name="Cannon C."/>
            <person name="Castanera R."/>
            <person name="Culley D."/>
            <person name="Daum C."/>
            <person name="Ezra D."/>
            <person name="Gonzalez J."/>
            <person name="Henrissat B."/>
            <person name="Kuo A."/>
            <person name="Liang C."/>
            <person name="Lipzen A."/>
            <person name="Lutzoni F."/>
            <person name="Magnuson J."/>
            <person name="Mondo S."/>
            <person name="Nolan M."/>
            <person name="Ohm R."/>
            <person name="Pangilinan J."/>
            <person name="Park H.-J."/>
            <person name="Ramirez L."/>
            <person name="Alfaro M."/>
            <person name="Sun H."/>
            <person name="Tritt A."/>
            <person name="Yoshinaga Y."/>
            <person name="Zwiers L.-H."/>
            <person name="Turgeon B."/>
            <person name="Goodwin S."/>
            <person name="Spatafora J."/>
            <person name="Crous P."/>
            <person name="Grigoriev I."/>
        </authorList>
    </citation>
    <scope>NUCLEOTIDE SEQUENCE</scope>
    <source>
        <strain evidence="10">CBS 113389</strain>
    </source>
</reference>
<feature type="region of interest" description="Disordered" evidence="5">
    <location>
        <begin position="430"/>
        <end position="453"/>
    </location>
</feature>
<feature type="transmembrane region" description="Helical" evidence="6">
    <location>
        <begin position="148"/>
        <end position="168"/>
    </location>
</feature>
<dbReference type="AlphaFoldDB" id="A0A6A6Q3N6"/>
<dbReference type="Pfam" id="PF10334">
    <property type="entry name" value="BRE4"/>
    <property type="match status" value="1"/>
</dbReference>
<feature type="transmembrane region" description="Helical" evidence="6">
    <location>
        <begin position="109"/>
        <end position="128"/>
    </location>
</feature>
<evidence type="ECO:0000256" key="2">
    <source>
        <dbReference type="ARBA" id="ARBA00022692"/>
    </source>
</evidence>
<protein>
    <recommendedName>
        <fullName evidence="12">ER transporter 6TM N-terminal domain-containing protein</fullName>
    </recommendedName>
</protein>
<dbReference type="GeneID" id="54479752"/>
<evidence type="ECO:0000256" key="3">
    <source>
        <dbReference type="ARBA" id="ARBA00022989"/>
    </source>
</evidence>
<dbReference type="Pfam" id="PF10337">
    <property type="entry name" value="ArAE_2_N"/>
    <property type="match status" value="2"/>
</dbReference>
<feature type="domain" description="Integral membrane bound transporter" evidence="9">
    <location>
        <begin position="658"/>
        <end position="794"/>
    </location>
</feature>
<dbReference type="PANTHER" id="PTHR37994">
    <property type="entry name" value="ARAE_2_N DOMAIN-CONTAINING PROTEIN-RELATED"/>
    <property type="match status" value="1"/>
</dbReference>
<feature type="compositionally biased region" description="Basic and acidic residues" evidence="5">
    <location>
        <begin position="275"/>
        <end position="284"/>
    </location>
</feature>
<feature type="transmembrane region" description="Helical" evidence="6">
    <location>
        <begin position="180"/>
        <end position="209"/>
    </location>
</feature>
<dbReference type="EMBL" id="MU001632">
    <property type="protein sequence ID" value="KAF2486661.1"/>
    <property type="molecule type" value="Genomic_DNA"/>
</dbReference>
<evidence type="ECO:0000256" key="1">
    <source>
        <dbReference type="ARBA" id="ARBA00004141"/>
    </source>
</evidence>
<dbReference type="Pfam" id="PF13515">
    <property type="entry name" value="FUSC_2"/>
    <property type="match status" value="1"/>
</dbReference>
<keyword evidence="3 6" id="KW-1133">Transmembrane helix</keyword>
<feature type="region of interest" description="Disordered" evidence="5">
    <location>
        <begin position="275"/>
        <end position="298"/>
    </location>
</feature>
<keyword evidence="11" id="KW-1185">Reference proteome</keyword>